<name>A0A699WEU2_TANCI</name>
<organism evidence="2">
    <name type="scientific">Tanacetum cinerariifolium</name>
    <name type="common">Dalmatian daisy</name>
    <name type="synonym">Chrysanthemum cinerariifolium</name>
    <dbReference type="NCBI Taxonomy" id="118510"/>
    <lineage>
        <taxon>Eukaryota</taxon>
        <taxon>Viridiplantae</taxon>
        <taxon>Streptophyta</taxon>
        <taxon>Embryophyta</taxon>
        <taxon>Tracheophyta</taxon>
        <taxon>Spermatophyta</taxon>
        <taxon>Magnoliopsida</taxon>
        <taxon>eudicotyledons</taxon>
        <taxon>Gunneridae</taxon>
        <taxon>Pentapetalae</taxon>
        <taxon>asterids</taxon>
        <taxon>campanulids</taxon>
        <taxon>Asterales</taxon>
        <taxon>Asteraceae</taxon>
        <taxon>Asteroideae</taxon>
        <taxon>Anthemideae</taxon>
        <taxon>Anthemidinae</taxon>
        <taxon>Tanacetum</taxon>
    </lineage>
</organism>
<dbReference type="AlphaFoldDB" id="A0A699WEU2"/>
<reference evidence="2" key="1">
    <citation type="journal article" date="2019" name="Sci. Rep.">
        <title>Draft genome of Tanacetum cinerariifolium, the natural source of mosquito coil.</title>
        <authorList>
            <person name="Yamashiro T."/>
            <person name="Shiraishi A."/>
            <person name="Satake H."/>
            <person name="Nakayama K."/>
        </authorList>
    </citation>
    <scope>NUCLEOTIDE SEQUENCE</scope>
</reference>
<evidence type="ECO:0000313" key="2">
    <source>
        <dbReference type="EMBL" id="GFD46155.1"/>
    </source>
</evidence>
<feature type="non-terminal residue" evidence="2">
    <location>
        <position position="1"/>
    </location>
</feature>
<protein>
    <submittedName>
        <fullName evidence="2">Uncharacterized protein</fullName>
    </submittedName>
</protein>
<evidence type="ECO:0000256" key="1">
    <source>
        <dbReference type="SAM" id="MobiDB-lite"/>
    </source>
</evidence>
<feature type="region of interest" description="Disordered" evidence="1">
    <location>
        <begin position="1"/>
        <end position="48"/>
    </location>
</feature>
<dbReference type="EMBL" id="BKCJ011666736">
    <property type="protein sequence ID" value="GFD46155.1"/>
    <property type="molecule type" value="Genomic_DNA"/>
</dbReference>
<proteinExistence type="predicted"/>
<comment type="caution">
    <text evidence="2">The sequence shown here is derived from an EMBL/GenBank/DDBJ whole genome shotgun (WGS) entry which is preliminary data.</text>
</comment>
<sequence length="48" mass="5530">PIAKVVMDYAGEDVVHDDDQPRDTSKPKTDKTLEWFKQPPRPPNPKLE</sequence>
<accession>A0A699WEU2</accession>
<gene>
    <name evidence="2" type="ORF">Tci_918124</name>
</gene>
<feature type="compositionally biased region" description="Pro residues" evidence="1">
    <location>
        <begin position="39"/>
        <end position="48"/>
    </location>
</feature>
<feature type="compositionally biased region" description="Basic and acidic residues" evidence="1">
    <location>
        <begin position="13"/>
        <end position="34"/>
    </location>
</feature>